<name>A0A370CM29_9COXI</name>
<evidence type="ECO:0000256" key="1">
    <source>
        <dbReference type="ARBA" id="ARBA00001164"/>
    </source>
</evidence>
<evidence type="ECO:0000256" key="7">
    <source>
        <dbReference type="ARBA" id="ARBA00023141"/>
    </source>
</evidence>
<dbReference type="AlphaFoldDB" id="A0A370CM29"/>
<dbReference type="Gene3D" id="3.20.20.70">
    <property type="entry name" value="Aldolase class I"/>
    <property type="match status" value="1"/>
</dbReference>
<accession>A0A370CM29</accession>
<comment type="caution">
    <text evidence="11">The sequence shown here is derived from an EMBL/GenBank/DDBJ whole genome shotgun (WGS) entry which is preliminary data.</text>
</comment>
<dbReference type="InterPro" id="IPR013785">
    <property type="entry name" value="Aldolase_TIM"/>
</dbReference>
<evidence type="ECO:0000256" key="3">
    <source>
        <dbReference type="ARBA" id="ARBA00012572"/>
    </source>
</evidence>
<keyword evidence="6 9" id="KW-0822">Tryptophan biosynthesis</keyword>
<evidence type="ECO:0000313" key="11">
    <source>
        <dbReference type="EMBL" id="RDH41026.1"/>
    </source>
</evidence>
<evidence type="ECO:0000256" key="4">
    <source>
        <dbReference type="ARBA" id="ARBA00022272"/>
    </source>
</evidence>
<dbReference type="Pfam" id="PF00697">
    <property type="entry name" value="PRAI"/>
    <property type="match status" value="1"/>
</dbReference>
<feature type="domain" description="N-(5'phosphoribosyl) anthranilate isomerase (PRAI)" evidence="10">
    <location>
        <begin position="4"/>
        <end position="198"/>
    </location>
</feature>
<keyword evidence="8 9" id="KW-0413">Isomerase</keyword>
<comment type="similarity">
    <text evidence="9">Belongs to the TrpF family.</text>
</comment>
<dbReference type="GO" id="GO:0000162">
    <property type="term" value="P:L-tryptophan biosynthetic process"/>
    <property type="evidence" value="ECO:0007669"/>
    <property type="project" value="UniProtKB-UniRule"/>
</dbReference>
<evidence type="ECO:0000259" key="10">
    <source>
        <dbReference type="Pfam" id="PF00697"/>
    </source>
</evidence>
<dbReference type="InterPro" id="IPR011060">
    <property type="entry name" value="RibuloseP-bd_barrel"/>
</dbReference>
<dbReference type="UniPathway" id="UPA00035">
    <property type="reaction ID" value="UER00042"/>
</dbReference>
<gene>
    <name evidence="9" type="primary">trpF</name>
    <name evidence="11" type="ORF">CFE62_001315</name>
</gene>
<dbReference type="EC" id="5.3.1.24" evidence="3 9"/>
<dbReference type="PANTHER" id="PTHR42894:SF1">
    <property type="entry name" value="N-(5'-PHOSPHORIBOSYL)ANTHRANILATE ISOMERASE"/>
    <property type="match status" value="1"/>
</dbReference>
<dbReference type="PANTHER" id="PTHR42894">
    <property type="entry name" value="N-(5'-PHOSPHORIBOSYL)ANTHRANILATE ISOMERASE"/>
    <property type="match status" value="1"/>
</dbReference>
<evidence type="ECO:0000313" key="12">
    <source>
        <dbReference type="Proteomes" id="UP000226429"/>
    </source>
</evidence>
<organism evidence="11 12">
    <name type="scientific">Candidatus Aquirickettsiella gammari</name>
    <dbReference type="NCBI Taxonomy" id="2016198"/>
    <lineage>
        <taxon>Bacteria</taxon>
        <taxon>Pseudomonadati</taxon>
        <taxon>Pseudomonadota</taxon>
        <taxon>Gammaproteobacteria</taxon>
        <taxon>Legionellales</taxon>
        <taxon>Coxiellaceae</taxon>
        <taxon>Candidatus Aquirickettsiella</taxon>
    </lineage>
</organism>
<evidence type="ECO:0000256" key="9">
    <source>
        <dbReference type="HAMAP-Rule" id="MF_00135"/>
    </source>
</evidence>
<dbReference type="GO" id="GO:0004640">
    <property type="term" value="F:phosphoribosylanthranilate isomerase activity"/>
    <property type="evidence" value="ECO:0007669"/>
    <property type="project" value="UniProtKB-UniRule"/>
</dbReference>
<dbReference type="CDD" id="cd00405">
    <property type="entry name" value="PRAI"/>
    <property type="match status" value="1"/>
</dbReference>
<keyword evidence="7 9" id="KW-0057">Aromatic amino acid biosynthesis</keyword>
<dbReference type="HAMAP" id="MF_00135">
    <property type="entry name" value="PRAI"/>
    <property type="match status" value="1"/>
</dbReference>
<evidence type="ECO:0000256" key="6">
    <source>
        <dbReference type="ARBA" id="ARBA00022822"/>
    </source>
</evidence>
<evidence type="ECO:0000256" key="8">
    <source>
        <dbReference type="ARBA" id="ARBA00023235"/>
    </source>
</evidence>
<reference evidence="11 12" key="1">
    <citation type="journal article" date="2017" name="Int. J. Syst. Evol. Microbiol.">
        <title>Aquarickettsiella crustaci n. gen. n. sp. (Gammaproteobacteria: Legionellales: Coxiellaceae); a bacterial pathogen of the freshwater crustacean: Gammarus fossarum (Malacostraca: Amphipoda).</title>
        <authorList>
            <person name="Bojko J."/>
            <person name="Dunn A.M."/>
            <person name="Stebbing P.D."/>
            <person name="Van Aerle R."/>
            <person name="Bacela-Spychalska K."/>
            <person name="Bean T.P."/>
            <person name="Stentiford G.D."/>
        </authorList>
    </citation>
    <scope>NUCLEOTIDE SEQUENCE [LARGE SCALE GENOMIC DNA]</scope>
    <source>
        <strain evidence="11">RA15029</strain>
    </source>
</reference>
<sequence length="202" mass="21802">MRCKICGITRLEDAELAIYLGAWAVGFNFYPASPRYISPQAAYEIIQQLPPTVLTVGIVIGLDSVALASLIQVAGVDLLQIYSRVEGLDSFKKRMILALQVSEQEFLPAPEVLAQYGYLLLDAPLRADGLLGGTGRLANWALASQLAKTYRLILAGGLTAQRVAEAIRVVQPYAVDVATGVQNIPGKIDADLLTHFFKASTL</sequence>
<evidence type="ECO:0000256" key="5">
    <source>
        <dbReference type="ARBA" id="ARBA00022605"/>
    </source>
</evidence>
<dbReference type="InterPro" id="IPR001240">
    <property type="entry name" value="PRAI_dom"/>
</dbReference>
<keyword evidence="5 9" id="KW-0028">Amino-acid biosynthesis</keyword>
<keyword evidence="12" id="KW-1185">Reference proteome</keyword>
<dbReference type="Proteomes" id="UP000226429">
    <property type="component" value="Unassembled WGS sequence"/>
</dbReference>
<comment type="catalytic activity">
    <reaction evidence="1 9">
        <text>N-(5-phospho-beta-D-ribosyl)anthranilate = 1-(2-carboxyphenylamino)-1-deoxy-D-ribulose 5-phosphate</text>
        <dbReference type="Rhea" id="RHEA:21540"/>
        <dbReference type="ChEBI" id="CHEBI:18277"/>
        <dbReference type="ChEBI" id="CHEBI:58613"/>
        <dbReference type="EC" id="5.3.1.24"/>
    </reaction>
</comment>
<dbReference type="EMBL" id="NMOS02000002">
    <property type="protein sequence ID" value="RDH41026.1"/>
    <property type="molecule type" value="Genomic_DNA"/>
</dbReference>
<dbReference type="SUPFAM" id="SSF51366">
    <property type="entry name" value="Ribulose-phoshate binding barrel"/>
    <property type="match status" value="1"/>
</dbReference>
<proteinExistence type="inferred from homology"/>
<protein>
    <recommendedName>
        <fullName evidence="4 9">N-(5'-phosphoribosyl)anthranilate isomerase</fullName>
        <shortName evidence="9">PRAI</shortName>
        <ecNumber evidence="3 9">5.3.1.24</ecNumber>
    </recommendedName>
</protein>
<dbReference type="InterPro" id="IPR044643">
    <property type="entry name" value="TrpF_fam"/>
</dbReference>
<reference evidence="11 12" key="2">
    <citation type="journal article" date="2018" name="J. Invertebr. Pathol.">
        <title>'Candidatus Aquirickettsiella gammari' (Gammaproteobacteria: Legionellales: Coxiellaceae): A bacterial pathogen of the freshwater crustacean Gammarus fossarum (Malacostraca: Amphipoda).</title>
        <authorList>
            <person name="Bojko J."/>
            <person name="Dunn A.M."/>
            <person name="Stebbing P.D."/>
            <person name="van Aerle R."/>
            <person name="Bacela-Spychalska K."/>
            <person name="Bean T.P."/>
            <person name="Urrutia A."/>
            <person name="Stentiford G.D."/>
        </authorList>
    </citation>
    <scope>NUCLEOTIDE SEQUENCE [LARGE SCALE GENOMIC DNA]</scope>
    <source>
        <strain evidence="11">RA15029</strain>
    </source>
</reference>
<comment type="pathway">
    <text evidence="2 9">Amino-acid biosynthesis; L-tryptophan biosynthesis; L-tryptophan from chorismate: step 3/5.</text>
</comment>
<evidence type="ECO:0000256" key="2">
    <source>
        <dbReference type="ARBA" id="ARBA00004664"/>
    </source>
</evidence>